<name>I3UHJ1_ADVKW</name>
<proteinExistence type="predicted"/>
<reference evidence="1 2" key="1">
    <citation type="journal article" date="2011" name="J. Bacteriol.">
        <title>Whole-genome shotgun sequencing of the sulfur-oxidizing chemoautotroph Tetrathiobacter kashmirensis.</title>
        <authorList>
            <person name="Ghosh W."/>
            <person name="George A."/>
            <person name="Agarwal A."/>
            <person name="Raj P."/>
            <person name="Alam M."/>
            <person name="Pyne P."/>
            <person name="Das Gupta S.K."/>
        </authorList>
    </citation>
    <scope>NUCLEOTIDE SEQUENCE [LARGE SCALE GENOMIC DNA]</scope>
    <source>
        <strain evidence="1 2">WT001</strain>
    </source>
</reference>
<protein>
    <submittedName>
        <fullName evidence="1">Uncharacterized protein</fullName>
    </submittedName>
</protein>
<reference evidence="2" key="2">
    <citation type="journal article" date="2013" name="PLoS ONE">
        <title>Genome implosion elicits host-confinement in Alcaligenaceae: evidence from the comparative genomics of Tetrathiobacter kashmirensis, a pathogen in the making.</title>
        <authorList>
            <person name="Ghosh W."/>
            <person name="Alam M."/>
            <person name="Roy C."/>
            <person name="Pyne P."/>
            <person name="George A."/>
            <person name="Chakraborty R."/>
            <person name="Majumder S."/>
            <person name="Agarwal A."/>
            <person name="Chakraborty S."/>
            <person name="Majumdar S."/>
            <person name="Gupta S.K."/>
        </authorList>
    </citation>
    <scope>NUCLEOTIDE SEQUENCE [LARGE SCALE GENOMIC DNA]</scope>
    <source>
        <strain evidence="2">WT001</strain>
    </source>
</reference>
<dbReference type="EMBL" id="CP003555">
    <property type="protein sequence ID" value="AFK64479.1"/>
    <property type="molecule type" value="Genomic_DNA"/>
</dbReference>
<dbReference type="AlphaFoldDB" id="I3UHJ1"/>
<dbReference type="KEGG" id="aka:TKWG_24620"/>
<dbReference type="HOGENOM" id="CLU_3179213_0_0_4"/>
<dbReference type="Proteomes" id="UP000005267">
    <property type="component" value="Chromosome"/>
</dbReference>
<evidence type="ECO:0000313" key="1">
    <source>
        <dbReference type="EMBL" id="AFK64479.1"/>
    </source>
</evidence>
<keyword evidence="2" id="KW-1185">Reference proteome</keyword>
<sequence length="46" mass="5048">MSSPVPRVFSAEETRQLIAFGPLRQHILDAALQYAAGQIHSPIARC</sequence>
<organism evidence="1 2">
    <name type="scientific">Advenella kashmirensis (strain DSM 17095 / LMG 22695 / WT001)</name>
    <name type="common">Tetrathiobacter kashmirensis</name>
    <dbReference type="NCBI Taxonomy" id="1036672"/>
    <lineage>
        <taxon>Bacteria</taxon>
        <taxon>Pseudomonadati</taxon>
        <taxon>Pseudomonadota</taxon>
        <taxon>Betaproteobacteria</taxon>
        <taxon>Burkholderiales</taxon>
        <taxon>Alcaligenaceae</taxon>
    </lineage>
</organism>
<dbReference type="RefSeq" id="WP_014752570.1">
    <property type="nucleotide sequence ID" value="NC_017964.1"/>
</dbReference>
<evidence type="ECO:0000313" key="2">
    <source>
        <dbReference type="Proteomes" id="UP000005267"/>
    </source>
</evidence>
<gene>
    <name evidence="1" type="ordered locus">TKWG_24620</name>
</gene>
<accession>I3UHJ1</accession>